<protein>
    <submittedName>
        <fullName evidence="1">Uncharacterized protein</fullName>
    </submittedName>
</protein>
<evidence type="ECO:0000313" key="2">
    <source>
        <dbReference type="Proteomes" id="UP000075578"/>
    </source>
</evidence>
<evidence type="ECO:0000313" key="1">
    <source>
        <dbReference type="EMBL" id="KYC46767.1"/>
    </source>
</evidence>
<dbReference type="EMBL" id="LNGD01000182">
    <property type="protein sequence ID" value="KYC46767.1"/>
    <property type="molecule type" value="Genomic_DNA"/>
</dbReference>
<sequence>MYRLFAIGIILLSIGAVLEANDTDRTVQEEVVEIQGMRDFNSLSELKIFLLQDPTDWENYKESTNDCDDFARTLVSRAADKGFIISLQLVSPEQYHEYFGKTLSGNHMICSAIVRNKIYFIEPQTDEVEFVSYMD</sequence>
<reference evidence="1 2" key="1">
    <citation type="journal article" date="2016" name="ISME J.">
        <title>Chasing the elusive Euryarchaeota class WSA2: genomes reveal a uniquely fastidious methyl-reducing methanogen.</title>
        <authorList>
            <person name="Nobu M.K."/>
            <person name="Narihiro T."/>
            <person name="Kuroda K."/>
            <person name="Mei R."/>
            <person name="Liu W.T."/>
        </authorList>
    </citation>
    <scope>NUCLEOTIDE SEQUENCE [LARGE SCALE GENOMIC DNA]</scope>
    <source>
        <strain evidence="1">U1lsi0528_Bin089</strain>
    </source>
</reference>
<dbReference type="AlphaFoldDB" id="A0A150IP88"/>
<proteinExistence type="predicted"/>
<organism evidence="1 2">
    <name type="scientific">Candidatus Methanofastidiosum methylothiophilum</name>
    <dbReference type="NCBI Taxonomy" id="1705564"/>
    <lineage>
        <taxon>Archaea</taxon>
        <taxon>Methanobacteriati</taxon>
        <taxon>Methanobacteriota</taxon>
        <taxon>Stenosarchaea group</taxon>
        <taxon>Candidatus Methanofastidiosia</taxon>
        <taxon>Candidatus Methanofastidiosales</taxon>
        <taxon>Candidatus Methanofastidiosaceae</taxon>
        <taxon>Candidatus Methanofastidiosum</taxon>
    </lineage>
</organism>
<name>A0A150IP88_9EURY</name>
<dbReference type="Gene3D" id="3.30.460.70">
    <property type="match status" value="1"/>
</dbReference>
<accession>A0A150IP88</accession>
<dbReference type="Proteomes" id="UP000075578">
    <property type="component" value="Unassembled WGS sequence"/>
</dbReference>
<gene>
    <name evidence="1" type="ORF">AMQ74_01759</name>
</gene>
<comment type="caution">
    <text evidence="1">The sequence shown here is derived from an EMBL/GenBank/DDBJ whole genome shotgun (WGS) entry which is preliminary data.</text>
</comment>